<keyword evidence="1" id="KW-0732">Signal</keyword>
<dbReference type="Proteomes" id="UP000481861">
    <property type="component" value="Unassembled WGS sequence"/>
</dbReference>
<evidence type="ECO:0000313" key="2">
    <source>
        <dbReference type="EMBL" id="KAF2870814.1"/>
    </source>
</evidence>
<sequence>MNWSLAVWFCCVHSTLLYSYEGRNAPVSLSSLSSPLLSSLLARILKDSCALFTLCTFSTNATCGGRVCGMRCTYGTDQCACLLGWLVELGWVWLDR</sequence>
<gene>
    <name evidence="2" type="ORF">BDV95DRAFT_68967</name>
</gene>
<protein>
    <recommendedName>
        <fullName evidence="4">Secreted protein</fullName>
    </recommendedName>
</protein>
<dbReference type="EMBL" id="JAADJZ010000013">
    <property type="protein sequence ID" value="KAF2870814.1"/>
    <property type="molecule type" value="Genomic_DNA"/>
</dbReference>
<evidence type="ECO:0000313" key="3">
    <source>
        <dbReference type="Proteomes" id="UP000481861"/>
    </source>
</evidence>
<feature type="chain" id="PRO_5028809818" description="Secreted protein" evidence="1">
    <location>
        <begin position="20"/>
        <end position="96"/>
    </location>
</feature>
<feature type="signal peptide" evidence="1">
    <location>
        <begin position="1"/>
        <end position="19"/>
    </location>
</feature>
<name>A0A7C8I4R4_9PLEO</name>
<evidence type="ECO:0000256" key="1">
    <source>
        <dbReference type="SAM" id="SignalP"/>
    </source>
</evidence>
<evidence type="ECO:0008006" key="4">
    <source>
        <dbReference type="Google" id="ProtNLM"/>
    </source>
</evidence>
<keyword evidence="3" id="KW-1185">Reference proteome</keyword>
<proteinExistence type="predicted"/>
<accession>A0A7C8I4R4</accession>
<dbReference type="AlphaFoldDB" id="A0A7C8I4R4"/>
<organism evidence="2 3">
    <name type="scientific">Massariosphaeria phaeospora</name>
    <dbReference type="NCBI Taxonomy" id="100035"/>
    <lineage>
        <taxon>Eukaryota</taxon>
        <taxon>Fungi</taxon>
        <taxon>Dikarya</taxon>
        <taxon>Ascomycota</taxon>
        <taxon>Pezizomycotina</taxon>
        <taxon>Dothideomycetes</taxon>
        <taxon>Pleosporomycetidae</taxon>
        <taxon>Pleosporales</taxon>
        <taxon>Pleosporales incertae sedis</taxon>
        <taxon>Massariosphaeria</taxon>
    </lineage>
</organism>
<reference evidence="2 3" key="1">
    <citation type="submission" date="2020-01" db="EMBL/GenBank/DDBJ databases">
        <authorList>
            <consortium name="DOE Joint Genome Institute"/>
            <person name="Haridas S."/>
            <person name="Albert R."/>
            <person name="Binder M."/>
            <person name="Bloem J."/>
            <person name="Labutti K."/>
            <person name="Salamov A."/>
            <person name="Andreopoulos B."/>
            <person name="Baker S.E."/>
            <person name="Barry K."/>
            <person name="Bills G."/>
            <person name="Bluhm B.H."/>
            <person name="Cannon C."/>
            <person name="Castanera R."/>
            <person name="Culley D.E."/>
            <person name="Daum C."/>
            <person name="Ezra D."/>
            <person name="Gonzalez J.B."/>
            <person name="Henrissat B."/>
            <person name="Kuo A."/>
            <person name="Liang C."/>
            <person name="Lipzen A."/>
            <person name="Lutzoni F."/>
            <person name="Magnuson J."/>
            <person name="Mondo S."/>
            <person name="Nolan M."/>
            <person name="Ohm R."/>
            <person name="Pangilinan J."/>
            <person name="Park H.-J.H."/>
            <person name="Ramirez L."/>
            <person name="Alfaro M."/>
            <person name="Sun H."/>
            <person name="Tritt A."/>
            <person name="Yoshinaga Y."/>
            <person name="Zwiers L.-H.L."/>
            <person name="Turgeon B.G."/>
            <person name="Goodwin S.B."/>
            <person name="Spatafora J.W."/>
            <person name="Crous P.W."/>
            <person name="Grigoriev I.V."/>
        </authorList>
    </citation>
    <scope>NUCLEOTIDE SEQUENCE [LARGE SCALE GENOMIC DNA]</scope>
    <source>
        <strain evidence="2 3">CBS 611.86</strain>
    </source>
</reference>
<comment type="caution">
    <text evidence="2">The sequence shown here is derived from an EMBL/GenBank/DDBJ whole genome shotgun (WGS) entry which is preliminary data.</text>
</comment>